<feature type="region of interest" description="Disordered" evidence="4">
    <location>
        <begin position="379"/>
        <end position="1051"/>
    </location>
</feature>
<evidence type="ECO:0000313" key="5">
    <source>
        <dbReference type="EMBL" id="KAL1877895.1"/>
    </source>
</evidence>
<feature type="compositionally biased region" description="Low complexity" evidence="4">
    <location>
        <begin position="739"/>
        <end position="790"/>
    </location>
</feature>
<feature type="compositionally biased region" description="Acidic residues" evidence="4">
    <location>
        <begin position="381"/>
        <end position="418"/>
    </location>
</feature>
<feature type="compositionally biased region" description="Acidic residues" evidence="4">
    <location>
        <begin position="468"/>
        <end position="479"/>
    </location>
</feature>
<feature type="compositionally biased region" description="Basic residues" evidence="4">
    <location>
        <begin position="1001"/>
        <end position="1020"/>
    </location>
</feature>
<proteinExistence type="inferred from homology"/>
<feature type="compositionally biased region" description="Low complexity" evidence="4">
    <location>
        <begin position="639"/>
        <end position="649"/>
    </location>
</feature>
<dbReference type="InterPro" id="IPR021622">
    <property type="entry name" value="Afadin/alpha-actinin-bd"/>
</dbReference>
<dbReference type="Pfam" id="PF11559">
    <property type="entry name" value="ADIP"/>
    <property type="match status" value="1"/>
</dbReference>
<feature type="compositionally biased region" description="Low complexity" evidence="4">
    <location>
        <begin position="961"/>
        <end position="1000"/>
    </location>
</feature>
<reference evidence="5 6" key="1">
    <citation type="journal article" date="2024" name="IMA Fungus">
        <title>IMA Genome - F19 : A genome assembly and annotation guide to empower mycologists, including annotated draft genome sequences of Ceratocystis pirilliformis, Diaporthe australafricana, Fusarium ophioides, Paecilomyces lecythidis, and Sporothrix stenoceras.</title>
        <authorList>
            <person name="Aylward J."/>
            <person name="Wilson A.M."/>
            <person name="Visagie C.M."/>
            <person name="Spraker J."/>
            <person name="Barnes I."/>
            <person name="Buitendag C."/>
            <person name="Ceriani C."/>
            <person name="Del Mar Angel L."/>
            <person name="du Plessis D."/>
            <person name="Fuchs T."/>
            <person name="Gasser K."/>
            <person name="Kramer D."/>
            <person name="Li W."/>
            <person name="Munsamy K."/>
            <person name="Piso A."/>
            <person name="Price J.L."/>
            <person name="Sonnekus B."/>
            <person name="Thomas C."/>
            <person name="van der Nest A."/>
            <person name="van Dijk A."/>
            <person name="van Heerden A."/>
            <person name="van Vuuren N."/>
            <person name="Yilmaz N."/>
            <person name="Duong T.A."/>
            <person name="van der Merwe N.A."/>
            <person name="Wingfield M.J."/>
            <person name="Wingfield B.D."/>
        </authorList>
    </citation>
    <scope>NUCLEOTIDE SEQUENCE [LARGE SCALE GENOMIC DNA]</scope>
    <source>
        <strain evidence="5 6">CMW 18300</strain>
    </source>
</reference>
<evidence type="ECO:0000256" key="2">
    <source>
        <dbReference type="ARBA" id="ARBA00023054"/>
    </source>
</evidence>
<feature type="compositionally biased region" description="Basic and acidic residues" evidence="4">
    <location>
        <begin position="726"/>
        <end position="738"/>
    </location>
</feature>
<feature type="compositionally biased region" description="Basic and acidic residues" evidence="4">
    <location>
        <begin position="620"/>
        <end position="630"/>
    </location>
</feature>
<feature type="compositionally biased region" description="Low complexity" evidence="4">
    <location>
        <begin position="666"/>
        <end position="701"/>
    </location>
</feature>
<feature type="compositionally biased region" description="Polar residues" evidence="4">
    <location>
        <begin position="841"/>
        <end position="850"/>
    </location>
</feature>
<sequence length="1051" mass="111424">MIDSENLRTASLYINNQLLCRGLLRDGRAIDFADPGFNEHDLADTMGRVMGVVNDLILRRDRDAEHREALSTTLRSVRADSLRQTDALSRLHDKYTEAERKVALHEAEDAALRSQLRAAEATVQKLKDEAARAKKLVAETRAACANEVRKRDRQIDGLKKAVADAGRARGERKGNSVTTIHVAREVGAEDDNSLGNASGAASTTADKGYSLRCETNGFLAQLAKGLGEENEALLSLIRRTGDSLKEMSGWDKQQDAAAGGKKGGGGSHAVVLVASPEDMAADMTSVLEHLRTMLTNPSFVPLEEVVVREEEIFRLRDGWGKMETRWRDAVHLIDGWRRRMAAGGHPVDMEELKMGLRLGPVQMQNLDQTGQNNPFQLSTLQEEEEEEEEDQEAEQAEDQGLDEMDEDEDEEYDAEEEQVDFKQAESPSPEDSLHLVPAPRYEDMVPEYEDGQDDDDNDSDAASSIFQDDVEDIDMDELQASEPNIEILQQSSGSTDDTNSVILPPPPKITPLEETIVSGNRKPSARLTEKSKKRSSELMRETSTNSAKAPPPPPHRVKEGESPQKRLKVSADPQNDRPKSRPNSAIFTDPGSSLGSNLQTKATPESSVSKASSKTTVRSARSDVSAKKDTPTQASKPSTRATRAAQALAQEKKDTPTRTVTRQKSTRAIAATNASSARSAAPKQEPTRAARAPPAPTSSRAEMPPPPRPTKSTPNNDKPLRPPPTPHDEKKPSPREKQQQQQQPTPSTEAPSSSSSSARRAAAAATAAAAPESPTRSPGKSGSRLPLPRNAAPPPQQSPLTMARIAAKLAASEREADAARVRAKLRAARLGSNKGGSGNSLAPSSSAAGDSTSTVASSRVASGGSSAGGGDPTKKDRAVSGESAATGMSGSGASYSMDENGQRGGVSVLGGFGGGDDASGESASSSLTAAAAAAAAADNINNNIGTTAANDSDDDRKTVVPSPRKAAAPSSPRKTGGAASPTKASAAAAAAAAASPARPTATRKREVRGRAAKAANRRRSTLSPWELQSLIAGEVVPSPRKGASQQGQEGE</sequence>
<evidence type="ECO:0000256" key="1">
    <source>
        <dbReference type="ARBA" id="ARBA00009291"/>
    </source>
</evidence>
<feature type="compositionally biased region" description="Polar residues" evidence="4">
    <location>
        <begin position="487"/>
        <end position="501"/>
    </location>
</feature>
<feature type="compositionally biased region" description="Acidic residues" evidence="4">
    <location>
        <begin position="444"/>
        <end position="459"/>
    </location>
</feature>
<organism evidence="5 6">
    <name type="scientific">Diaporthe australafricana</name>
    <dbReference type="NCBI Taxonomy" id="127596"/>
    <lineage>
        <taxon>Eukaryota</taxon>
        <taxon>Fungi</taxon>
        <taxon>Dikarya</taxon>
        <taxon>Ascomycota</taxon>
        <taxon>Pezizomycotina</taxon>
        <taxon>Sordariomycetes</taxon>
        <taxon>Sordariomycetidae</taxon>
        <taxon>Diaporthales</taxon>
        <taxon>Diaporthaceae</taxon>
        <taxon>Diaporthe</taxon>
    </lineage>
</organism>
<name>A0ABR3XQ87_9PEZI</name>
<protein>
    <recommendedName>
        <fullName evidence="7">NIMA interactive protein</fullName>
    </recommendedName>
</protein>
<feature type="compositionally biased region" description="Low complexity" evidence="4">
    <location>
        <begin position="851"/>
        <end position="864"/>
    </location>
</feature>
<comment type="similarity">
    <text evidence="1">Belongs to the ADIP family.</text>
</comment>
<feature type="coiled-coil region" evidence="3">
    <location>
        <begin position="88"/>
        <end position="143"/>
    </location>
</feature>
<feature type="compositionally biased region" description="Basic and acidic residues" evidence="4">
    <location>
        <begin position="811"/>
        <end position="820"/>
    </location>
</feature>
<evidence type="ECO:0008006" key="7">
    <source>
        <dbReference type="Google" id="ProtNLM"/>
    </source>
</evidence>
<feature type="compositionally biased region" description="Low complexity" evidence="4">
    <location>
        <begin position="880"/>
        <end position="896"/>
    </location>
</feature>
<accession>A0ABR3XQ87</accession>
<evidence type="ECO:0000256" key="3">
    <source>
        <dbReference type="SAM" id="Coils"/>
    </source>
</evidence>
<dbReference type="EMBL" id="JAWRVE010000013">
    <property type="protein sequence ID" value="KAL1877895.1"/>
    <property type="molecule type" value="Genomic_DNA"/>
</dbReference>
<gene>
    <name evidence="5" type="ORF">Daus18300_002248</name>
</gene>
<feature type="compositionally biased region" description="Low complexity" evidence="4">
    <location>
        <begin position="606"/>
        <end position="619"/>
    </location>
</feature>
<feature type="compositionally biased region" description="Polar residues" evidence="4">
    <location>
        <begin position="581"/>
        <end position="605"/>
    </location>
</feature>
<evidence type="ECO:0000256" key="4">
    <source>
        <dbReference type="SAM" id="MobiDB-lite"/>
    </source>
</evidence>
<feature type="compositionally biased region" description="Low complexity" evidence="4">
    <location>
        <begin position="920"/>
        <end position="950"/>
    </location>
</feature>
<keyword evidence="2 3" id="KW-0175">Coiled coil</keyword>
<keyword evidence="6" id="KW-1185">Reference proteome</keyword>
<evidence type="ECO:0000313" key="6">
    <source>
        <dbReference type="Proteomes" id="UP001583177"/>
    </source>
</evidence>
<feature type="compositionally biased region" description="Basic and acidic residues" evidence="4">
    <location>
        <begin position="527"/>
        <end position="540"/>
    </location>
</feature>
<feature type="compositionally biased region" description="Gly residues" evidence="4">
    <location>
        <begin position="902"/>
        <end position="917"/>
    </location>
</feature>
<dbReference type="Proteomes" id="UP001583177">
    <property type="component" value="Unassembled WGS sequence"/>
</dbReference>
<comment type="caution">
    <text evidence="5">The sequence shown here is derived from an EMBL/GenBank/DDBJ whole genome shotgun (WGS) entry which is preliminary data.</text>
</comment>